<evidence type="ECO:0000313" key="4">
    <source>
        <dbReference type="Proteomes" id="UP000774804"/>
    </source>
</evidence>
<dbReference type="EMBL" id="RCML01000237">
    <property type="protein sequence ID" value="KAG2984286.1"/>
    <property type="molecule type" value="Genomic_DNA"/>
</dbReference>
<dbReference type="Proteomes" id="UP000697107">
    <property type="component" value="Unassembled WGS sequence"/>
</dbReference>
<evidence type="ECO:0000313" key="2">
    <source>
        <dbReference type="EMBL" id="KAG2895671.1"/>
    </source>
</evidence>
<reference evidence="2" key="1">
    <citation type="submission" date="2018-10" db="EMBL/GenBank/DDBJ databases">
        <title>Effector identification in a new, highly contiguous assembly of the strawberry crown rot pathogen Phytophthora cactorum.</title>
        <authorList>
            <person name="Armitage A.D."/>
            <person name="Nellist C.F."/>
            <person name="Bates H."/>
            <person name="Vickerstaff R.J."/>
            <person name="Harrison R.J."/>
        </authorList>
    </citation>
    <scope>NUCLEOTIDE SEQUENCE</scope>
    <source>
        <strain evidence="2">4032</strain>
        <strain evidence="3">P415</strain>
    </source>
</reference>
<dbReference type="Proteomes" id="UP000774804">
    <property type="component" value="Unassembled WGS sequence"/>
</dbReference>
<protein>
    <submittedName>
        <fullName evidence="2">Uncharacterized protein</fullName>
    </submittedName>
</protein>
<proteinExistence type="predicted"/>
<sequence>MAPTRSAASSSDHKPPFLYREGDFVVKPPLPYLSPRYTHHLAFEVACVTTVLSDVSVQRRRRRLAYAVTAVARSSLVANILCRPQVAISMGQPTESPTSAGAMLSSSPLNWDGKCQKCRKLMSRCVCFQETEGDADLLHTSAAFQETADASETRPLWNALRKMHRKSTATRLSLLQPPTNSQPSKENHRKRSEALPPLSAPHLHRRSDARPPKSSTGRGSREPSLEPAQVRSSMSRKDRLQRAGITTSSHNLKRGIKDAGVMRSVQSTSSMGKHNGVNHVSRPNEKLSYGPEEGSPSDDENDENVWELTYAEYMYHDLSEQITSYCFTSTSVR</sequence>
<gene>
    <name evidence="2" type="ORF">PC115_g17720</name>
    <name evidence="3" type="ORF">PC118_g8966</name>
</gene>
<dbReference type="VEuPathDB" id="FungiDB:PC110_g19030"/>
<dbReference type="EMBL" id="RCMI01000861">
    <property type="protein sequence ID" value="KAG2895671.1"/>
    <property type="molecule type" value="Genomic_DNA"/>
</dbReference>
<evidence type="ECO:0000313" key="3">
    <source>
        <dbReference type="EMBL" id="KAG2984286.1"/>
    </source>
</evidence>
<feature type="region of interest" description="Disordered" evidence="1">
    <location>
        <begin position="163"/>
        <end position="302"/>
    </location>
</feature>
<accession>A0A8T1B5Y3</accession>
<feature type="compositionally biased region" description="Polar residues" evidence="1">
    <location>
        <begin position="169"/>
        <end position="184"/>
    </location>
</feature>
<organism evidence="2 4">
    <name type="scientific">Phytophthora cactorum</name>
    <dbReference type="NCBI Taxonomy" id="29920"/>
    <lineage>
        <taxon>Eukaryota</taxon>
        <taxon>Sar</taxon>
        <taxon>Stramenopiles</taxon>
        <taxon>Oomycota</taxon>
        <taxon>Peronosporomycetes</taxon>
        <taxon>Peronosporales</taxon>
        <taxon>Peronosporaceae</taxon>
        <taxon>Phytophthora</taxon>
    </lineage>
</organism>
<comment type="caution">
    <text evidence="2">The sequence shown here is derived from an EMBL/GenBank/DDBJ whole genome shotgun (WGS) entry which is preliminary data.</text>
</comment>
<evidence type="ECO:0000256" key="1">
    <source>
        <dbReference type="SAM" id="MobiDB-lite"/>
    </source>
</evidence>
<name>A0A8T1B5Y3_9STRA</name>
<dbReference type="AlphaFoldDB" id="A0A8T1B5Y3"/>